<feature type="chain" id="PRO_5017042099" evidence="11">
    <location>
        <begin position="33"/>
        <end position="816"/>
    </location>
</feature>
<keyword evidence="6 8" id="KW-0472">Membrane</keyword>
<feature type="domain" description="TonB-dependent receptor-like beta-barrel" evidence="12">
    <location>
        <begin position="313"/>
        <end position="766"/>
    </location>
</feature>
<dbReference type="GO" id="GO:0009279">
    <property type="term" value="C:cell outer membrane"/>
    <property type="evidence" value="ECO:0007669"/>
    <property type="project" value="UniProtKB-SubCell"/>
</dbReference>
<evidence type="ECO:0000256" key="1">
    <source>
        <dbReference type="ARBA" id="ARBA00004571"/>
    </source>
</evidence>
<keyword evidence="15" id="KW-1185">Reference proteome</keyword>
<dbReference type="Pfam" id="PF07715">
    <property type="entry name" value="Plug"/>
    <property type="match status" value="1"/>
</dbReference>
<name>A0A370FZ63_GLULI</name>
<evidence type="ECO:0000256" key="9">
    <source>
        <dbReference type="RuleBase" id="RU003357"/>
    </source>
</evidence>
<evidence type="ECO:0000256" key="8">
    <source>
        <dbReference type="PROSITE-ProRule" id="PRU01360"/>
    </source>
</evidence>
<evidence type="ECO:0000313" key="15">
    <source>
        <dbReference type="Proteomes" id="UP000254958"/>
    </source>
</evidence>
<evidence type="ECO:0000256" key="5">
    <source>
        <dbReference type="ARBA" id="ARBA00023077"/>
    </source>
</evidence>
<keyword evidence="2 8" id="KW-0813">Transport</keyword>
<keyword evidence="11" id="KW-0732">Signal</keyword>
<feature type="region of interest" description="Disordered" evidence="10">
    <location>
        <begin position="40"/>
        <end position="68"/>
    </location>
</feature>
<proteinExistence type="inferred from homology"/>
<dbReference type="AlphaFoldDB" id="A0A370FZ63"/>
<protein>
    <submittedName>
        <fullName evidence="14">Iron complex outermembrane receptor protein</fullName>
    </submittedName>
</protein>
<gene>
    <name evidence="14" type="ORF">C7453_108114</name>
</gene>
<evidence type="ECO:0000256" key="7">
    <source>
        <dbReference type="ARBA" id="ARBA00023237"/>
    </source>
</evidence>
<sequence>MLRSNDLLRSRLCLSFALLGCSMLNPLSRAMAEDEVAQKMHGKSKVAQPVSAAETPKQQSSSAASGVAAPGDAEAVEVRAVARFAGGRFKRQVAPESRSSVSAEYISQQAAAASPLQVIQNIPGVNYGTSDTFGLSNRQNFNIRGLNQTEIGWTIEGMPGIDMVYYQPYIETWADNENVSDITVLQGTSRIYDPVATATGGEVIETIRDPSDKMGGHVGYAAGSYRAQRGFIRLDSGYIGNTGIKMFGSYSYVGSDNFSGSGRSHRTHIDYKAVKGWGDKARSSLFFSFDDWYIARSKPVTLSGWEKANDLGDGFSALNYSSTYTPGTTTDYWKPNIYKYQDAMASFQNWWQVTNNLRLHLTPYMRWEKSDAAGQTSLSTNSIYNGTEKVTADTNGVYFTDAAKTKFSAMTNTLQNIYTTGVNLYADYDITRNNRLTVGYWYEHWNISTLGGLAPMDQNGETENDFGKYVLRTVDGDVIAGSHYQQSYNLHSLYVTDSQDFLDHRLKVAAGFKEMLFNLSGTNQAPGPQYHYDTSFSRPMPRMSVSYMPNREMQVYFNATTNTRVPMPANTYPNLYSISTGKLSQVGNEAQQPEYAISEELGFRYHGLVNFSLALFNMNITNHQVSTLVSVNGAQVSQAISMGGETARGVTAEIAGNRYLGLAPYVNGQFLHATMDNNFRVGNDALPTAGKIAVQSPKFMANIGLNYQKGPFYANLSFKWVDSQYSTFMNNQSMPAYKTVDLGFGYHFPSYGPLHNSTLSLNFTNLTNVRYLSSVATVVGTATAMKGVNGTAIAASTPAYYMAAPLGVMMNVSSDF</sequence>
<dbReference type="InterPro" id="IPR012910">
    <property type="entry name" value="Plug_dom"/>
</dbReference>
<feature type="signal peptide" evidence="11">
    <location>
        <begin position="1"/>
        <end position="32"/>
    </location>
</feature>
<organism evidence="14 15">
    <name type="scientific">Gluconacetobacter liquefaciens</name>
    <name type="common">Acetobacter liquefaciens</name>
    <dbReference type="NCBI Taxonomy" id="89584"/>
    <lineage>
        <taxon>Bacteria</taxon>
        <taxon>Pseudomonadati</taxon>
        <taxon>Pseudomonadota</taxon>
        <taxon>Alphaproteobacteria</taxon>
        <taxon>Acetobacterales</taxon>
        <taxon>Acetobacteraceae</taxon>
        <taxon>Gluconacetobacter</taxon>
    </lineage>
</organism>
<keyword evidence="5 9" id="KW-0798">TonB box</keyword>
<keyword evidence="7 8" id="KW-0998">Cell outer membrane</keyword>
<evidence type="ECO:0000256" key="6">
    <source>
        <dbReference type="ARBA" id="ARBA00023136"/>
    </source>
</evidence>
<dbReference type="EMBL" id="QQAW01000008">
    <property type="protein sequence ID" value="RDI36822.1"/>
    <property type="molecule type" value="Genomic_DNA"/>
</dbReference>
<dbReference type="Pfam" id="PF00593">
    <property type="entry name" value="TonB_dep_Rec_b-barrel"/>
    <property type="match status" value="1"/>
</dbReference>
<reference evidence="14 15" key="1">
    <citation type="submission" date="2018-07" db="EMBL/GenBank/DDBJ databases">
        <title>Genomic Encyclopedia of Type Strains, Phase IV (KMG-IV): sequencing the most valuable type-strain genomes for metagenomic binning, comparative biology and taxonomic classification.</title>
        <authorList>
            <person name="Goeker M."/>
        </authorList>
    </citation>
    <scope>NUCLEOTIDE SEQUENCE [LARGE SCALE GENOMIC DNA]</scope>
    <source>
        <strain evidence="14 15">DSM 5603</strain>
    </source>
</reference>
<evidence type="ECO:0000313" key="14">
    <source>
        <dbReference type="EMBL" id="RDI36822.1"/>
    </source>
</evidence>
<evidence type="ECO:0000259" key="13">
    <source>
        <dbReference type="Pfam" id="PF07715"/>
    </source>
</evidence>
<evidence type="ECO:0000256" key="10">
    <source>
        <dbReference type="SAM" id="MobiDB-lite"/>
    </source>
</evidence>
<feature type="domain" description="TonB-dependent receptor plug" evidence="13">
    <location>
        <begin position="93"/>
        <end position="191"/>
    </location>
</feature>
<comment type="caution">
    <text evidence="14">The sequence shown here is derived from an EMBL/GenBank/DDBJ whole genome shotgun (WGS) entry which is preliminary data.</text>
</comment>
<accession>A0A370FZ63</accession>
<dbReference type="Proteomes" id="UP000254958">
    <property type="component" value="Unassembled WGS sequence"/>
</dbReference>
<dbReference type="Gene3D" id="2.170.130.10">
    <property type="entry name" value="TonB-dependent receptor, plug domain"/>
    <property type="match status" value="1"/>
</dbReference>
<keyword evidence="4 8" id="KW-0812">Transmembrane</keyword>
<evidence type="ECO:0000256" key="11">
    <source>
        <dbReference type="SAM" id="SignalP"/>
    </source>
</evidence>
<dbReference type="InterPro" id="IPR000531">
    <property type="entry name" value="Beta-barrel_TonB"/>
</dbReference>
<dbReference type="PROSITE" id="PS52016">
    <property type="entry name" value="TONB_DEPENDENT_REC_3"/>
    <property type="match status" value="1"/>
</dbReference>
<evidence type="ECO:0000256" key="2">
    <source>
        <dbReference type="ARBA" id="ARBA00022448"/>
    </source>
</evidence>
<comment type="similarity">
    <text evidence="8 9">Belongs to the TonB-dependent receptor family.</text>
</comment>
<evidence type="ECO:0000256" key="4">
    <source>
        <dbReference type="ARBA" id="ARBA00022692"/>
    </source>
</evidence>
<keyword evidence="3 8" id="KW-1134">Transmembrane beta strand</keyword>
<dbReference type="InterPro" id="IPR036942">
    <property type="entry name" value="Beta-barrel_TonB_sf"/>
</dbReference>
<dbReference type="InterPro" id="IPR037066">
    <property type="entry name" value="Plug_dom_sf"/>
</dbReference>
<comment type="subcellular location">
    <subcellularLocation>
        <location evidence="1 8">Cell outer membrane</location>
        <topology evidence="1 8">Multi-pass membrane protein</topology>
    </subcellularLocation>
</comment>
<dbReference type="OrthoDB" id="593427at2"/>
<evidence type="ECO:0000259" key="12">
    <source>
        <dbReference type="Pfam" id="PF00593"/>
    </source>
</evidence>
<dbReference type="SUPFAM" id="SSF56935">
    <property type="entry name" value="Porins"/>
    <property type="match status" value="1"/>
</dbReference>
<keyword evidence="14" id="KW-0675">Receptor</keyword>
<evidence type="ECO:0000256" key="3">
    <source>
        <dbReference type="ARBA" id="ARBA00022452"/>
    </source>
</evidence>
<dbReference type="Gene3D" id="2.40.170.20">
    <property type="entry name" value="TonB-dependent receptor, beta-barrel domain"/>
    <property type="match status" value="1"/>
</dbReference>
<dbReference type="InterPro" id="IPR039426">
    <property type="entry name" value="TonB-dep_rcpt-like"/>
</dbReference>